<proteinExistence type="predicted"/>
<feature type="domain" description="MSP" evidence="7">
    <location>
        <begin position="3"/>
        <end position="119"/>
    </location>
</feature>
<evidence type="ECO:0000313" key="9">
    <source>
        <dbReference type="Proteomes" id="UP000270296"/>
    </source>
</evidence>
<dbReference type="WBParaSite" id="SBAD_0000879201-mRNA-1">
    <property type="protein sequence ID" value="SBAD_0000879201-mRNA-1"/>
    <property type="gene ID" value="SBAD_0000879201"/>
</dbReference>
<dbReference type="PROSITE" id="PS50202">
    <property type="entry name" value="MSP"/>
    <property type="match status" value="1"/>
</dbReference>
<comment type="subcellular location">
    <subcellularLocation>
        <location evidence="6">Cell projection</location>
        <location evidence="6">Pseudopodium</location>
    </subcellularLocation>
    <subcellularLocation>
        <location evidence="1">Cytoplasm</location>
        <location evidence="1">Cytoskeleton</location>
    </subcellularLocation>
</comment>
<evidence type="ECO:0000256" key="1">
    <source>
        <dbReference type="ARBA" id="ARBA00004245"/>
    </source>
</evidence>
<gene>
    <name evidence="8" type="ORF">SBAD_LOCUS8482</name>
</gene>
<evidence type="ECO:0000256" key="3">
    <source>
        <dbReference type="ARBA" id="ARBA00023212"/>
    </source>
</evidence>
<dbReference type="GO" id="GO:0031143">
    <property type="term" value="C:pseudopodium"/>
    <property type="evidence" value="ECO:0007669"/>
    <property type="project" value="UniProtKB-SubCell"/>
</dbReference>
<organism evidence="10">
    <name type="scientific">Soboliphyme baturini</name>
    <dbReference type="NCBI Taxonomy" id="241478"/>
    <lineage>
        <taxon>Eukaryota</taxon>
        <taxon>Metazoa</taxon>
        <taxon>Ecdysozoa</taxon>
        <taxon>Nematoda</taxon>
        <taxon>Enoplea</taxon>
        <taxon>Dorylaimia</taxon>
        <taxon>Dioctophymatida</taxon>
        <taxon>Dioctophymatoidea</taxon>
        <taxon>Soboliphymatidae</taxon>
        <taxon>Soboliphyme</taxon>
    </lineage>
</organism>
<evidence type="ECO:0000259" key="7">
    <source>
        <dbReference type="PROSITE" id="PS50202"/>
    </source>
</evidence>
<dbReference type="InterPro" id="IPR013783">
    <property type="entry name" value="Ig-like_fold"/>
</dbReference>
<comment type="function">
    <text evidence="5">Central component in molecular interactions underlying sperm crawling. Forms an extensive filament system that extends from sperm villipoda, along the leading edge of the pseudopod.</text>
</comment>
<dbReference type="SUPFAM" id="SSF49354">
    <property type="entry name" value="PapD-like"/>
    <property type="match status" value="1"/>
</dbReference>
<accession>A0A183IXY4</accession>
<dbReference type="PANTHER" id="PTHR22920:SF7">
    <property type="entry name" value="MSP DOMAIN-CONTAINING PROTEIN-RELATED"/>
    <property type="match status" value="1"/>
</dbReference>
<reference evidence="8 9" key="2">
    <citation type="submission" date="2018-11" db="EMBL/GenBank/DDBJ databases">
        <authorList>
            <consortium name="Pathogen Informatics"/>
        </authorList>
    </citation>
    <scope>NUCLEOTIDE SEQUENCE [LARGE SCALE GENOMIC DNA]</scope>
</reference>
<dbReference type="PANTHER" id="PTHR22920">
    <property type="entry name" value="MAJOR SPERM PROTEIN"/>
    <property type="match status" value="1"/>
</dbReference>
<dbReference type="Pfam" id="PF00635">
    <property type="entry name" value="Motile_Sperm"/>
    <property type="match status" value="1"/>
</dbReference>
<dbReference type="InterPro" id="IPR051155">
    <property type="entry name" value="Nematode_MSP"/>
</dbReference>
<dbReference type="Proteomes" id="UP000270296">
    <property type="component" value="Unassembled WGS sequence"/>
</dbReference>
<sequence length="119" mass="13828">MTGLQLEPGKRVSFNAPFLAKQKTAIRLTNKENWPIMYRISLTSPKRYNIDKMNGTLAVEASTLVVIYLNALKFREGMRDVITIEYCRIPQDYSLKFDEKFLSESDVVLRRTLPVHFNL</sequence>
<evidence type="ECO:0000313" key="8">
    <source>
        <dbReference type="EMBL" id="VDP17386.1"/>
    </source>
</evidence>
<dbReference type="EMBL" id="UZAM01011636">
    <property type="protein sequence ID" value="VDP17386.1"/>
    <property type="molecule type" value="Genomic_DNA"/>
</dbReference>
<evidence type="ECO:0000256" key="2">
    <source>
        <dbReference type="ARBA" id="ARBA00022490"/>
    </source>
</evidence>
<evidence type="ECO:0000313" key="10">
    <source>
        <dbReference type="WBParaSite" id="SBAD_0000879201-mRNA-1"/>
    </source>
</evidence>
<reference evidence="10" key="1">
    <citation type="submission" date="2016-06" db="UniProtKB">
        <authorList>
            <consortium name="WormBaseParasite"/>
        </authorList>
    </citation>
    <scope>IDENTIFICATION</scope>
</reference>
<keyword evidence="4" id="KW-0966">Cell projection</keyword>
<dbReference type="AlphaFoldDB" id="A0A183IXY4"/>
<evidence type="ECO:0000256" key="4">
    <source>
        <dbReference type="ARBA" id="ARBA00023273"/>
    </source>
</evidence>
<dbReference type="InterPro" id="IPR000535">
    <property type="entry name" value="MSP_dom"/>
</dbReference>
<dbReference type="OrthoDB" id="264603at2759"/>
<keyword evidence="9" id="KW-1185">Reference proteome</keyword>
<keyword evidence="3" id="KW-0206">Cytoskeleton</keyword>
<evidence type="ECO:0000256" key="5">
    <source>
        <dbReference type="ARBA" id="ARBA00037744"/>
    </source>
</evidence>
<protein>
    <submittedName>
        <fullName evidence="10">MSP domain-containing protein</fullName>
    </submittedName>
</protein>
<dbReference type="InterPro" id="IPR008962">
    <property type="entry name" value="PapD-like_sf"/>
</dbReference>
<evidence type="ECO:0000256" key="6">
    <source>
        <dbReference type="ARBA" id="ARBA00037818"/>
    </source>
</evidence>
<name>A0A183IXY4_9BILA</name>
<keyword evidence="2" id="KW-0963">Cytoplasm</keyword>
<dbReference type="Gene3D" id="2.60.40.10">
    <property type="entry name" value="Immunoglobulins"/>
    <property type="match status" value="1"/>
</dbReference>
<dbReference type="GO" id="GO:0005856">
    <property type="term" value="C:cytoskeleton"/>
    <property type="evidence" value="ECO:0007669"/>
    <property type="project" value="UniProtKB-SubCell"/>
</dbReference>